<dbReference type="Gene3D" id="2.10.230.10">
    <property type="entry name" value="Heat shock protein DnaJ, cysteine-rich domain"/>
    <property type="match status" value="1"/>
</dbReference>
<name>A0A542ZTE9_RARFA</name>
<accession>A0A542ZTE9</accession>
<reference evidence="1 2" key="1">
    <citation type="submission" date="2019-06" db="EMBL/GenBank/DDBJ databases">
        <title>Sequencing the genomes of 1000 actinobacteria strains.</title>
        <authorList>
            <person name="Klenk H.-P."/>
        </authorList>
    </citation>
    <scope>NUCLEOTIDE SEQUENCE [LARGE SCALE GENOMIC DNA]</scope>
    <source>
        <strain evidence="1 2">DSM 4813</strain>
    </source>
</reference>
<dbReference type="AlphaFoldDB" id="A0A542ZTE9"/>
<dbReference type="EMBL" id="VFOS01000001">
    <property type="protein sequence ID" value="TQL63546.1"/>
    <property type="molecule type" value="Genomic_DNA"/>
</dbReference>
<keyword evidence="2" id="KW-1185">Reference proteome</keyword>
<dbReference type="SUPFAM" id="SSF57938">
    <property type="entry name" value="DnaJ/Hsp40 cysteine-rich domain"/>
    <property type="match status" value="1"/>
</dbReference>
<gene>
    <name evidence="1" type="ORF">FB461_0005</name>
</gene>
<dbReference type="InterPro" id="IPR036410">
    <property type="entry name" value="HSP_DnaJ_Cys-rich_dom_sf"/>
</dbReference>
<dbReference type="OrthoDB" id="3203793at2"/>
<evidence type="ECO:0000313" key="2">
    <source>
        <dbReference type="Proteomes" id="UP000315389"/>
    </source>
</evidence>
<protein>
    <submittedName>
        <fullName evidence="1">Uncharacterized protein</fullName>
    </submittedName>
</protein>
<sequence length="136" mass="14626">MPNNYTPMECPTCGGEGATYEQVRVGQFATPFVCSACDGSGEAQDHRPTTEQDLGDEIARVRHGQPVTASDLANRLIPWLAARDAEVRKDEREKVAAEIEAVADSEPQIIGFHCTFPGPRESGLRAAARIARGATS</sequence>
<dbReference type="RefSeq" id="WP_142117795.1">
    <property type="nucleotide sequence ID" value="NZ_BAAASV010000002.1"/>
</dbReference>
<evidence type="ECO:0000313" key="1">
    <source>
        <dbReference type="EMBL" id="TQL63546.1"/>
    </source>
</evidence>
<comment type="caution">
    <text evidence="1">The sequence shown here is derived from an EMBL/GenBank/DDBJ whole genome shotgun (WGS) entry which is preliminary data.</text>
</comment>
<proteinExistence type="predicted"/>
<dbReference type="Proteomes" id="UP000315389">
    <property type="component" value="Unassembled WGS sequence"/>
</dbReference>
<organism evidence="1 2">
    <name type="scientific">Rarobacter faecitabidus</name>
    <dbReference type="NCBI Taxonomy" id="13243"/>
    <lineage>
        <taxon>Bacteria</taxon>
        <taxon>Bacillati</taxon>
        <taxon>Actinomycetota</taxon>
        <taxon>Actinomycetes</taxon>
        <taxon>Micrococcales</taxon>
        <taxon>Rarobacteraceae</taxon>
        <taxon>Rarobacter</taxon>
    </lineage>
</organism>